<dbReference type="InterPro" id="IPR000873">
    <property type="entry name" value="AMP-dep_synth/lig_dom"/>
</dbReference>
<dbReference type="Proteomes" id="UP000462055">
    <property type="component" value="Unassembled WGS sequence"/>
</dbReference>
<dbReference type="Gene3D" id="1.10.1200.10">
    <property type="entry name" value="ACP-like"/>
    <property type="match status" value="3"/>
</dbReference>
<dbReference type="InterPro" id="IPR036736">
    <property type="entry name" value="ACP-like_sf"/>
</dbReference>
<evidence type="ECO:0000256" key="4">
    <source>
        <dbReference type="ARBA" id="ARBA00022553"/>
    </source>
</evidence>
<comment type="similarity">
    <text evidence="2">Belongs to the ATP-dependent AMP-binding enzyme family.</text>
</comment>
<dbReference type="Pfam" id="PF00501">
    <property type="entry name" value="AMP-binding"/>
    <property type="match status" value="2"/>
</dbReference>
<name>A0A6I4MGY4_9ACTN</name>
<dbReference type="Gene3D" id="3.40.50.12780">
    <property type="entry name" value="N-terminal domain of ligase-like"/>
    <property type="match status" value="1"/>
</dbReference>
<dbReference type="PROSITE" id="PS50075">
    <property type="entry name" value="CARRIER"/>
    <property type="match status" value="3"/>
</dbReference>
<keyword evidence="4" id="KW-0597">Phosphoprotein</keyword>
<keyword evidence="6" id="KW-0677">Repeat</keyword>
<feature type="domain" description="Carrier" evidence="8">
    <location>
        <begin position="1576"/>
        <end position="1651"/>
    </location>
</feature>
<dbReference type="SUPFAM" id="SSF47336">
    <property type="entry name" value="ACP-like"/>
    <property type="match status" value="3"/>
</dbReference>
<dbReference type="InterPro" id="IPR020845">
    <property type="entry name" value="AMP-binding_CS"/>
</dbReference>
<dbReference type="Gene3D" id="3.40.50.980">
    <property type="match status" value="2"/>
</dbReference>
<keyword evidence="3" id="KW-0596">Phosphopantetheine</keyword>
<keyword evidence="10" id="KW-1185">Reference proteome</keyword>
<protein>
    <submittedName>
        <fullName evidence="9">Amino acid adenylation domain-containing protein</fullName>
    </submittedName>
</protein>
<dbReference type="FunFam" id="3.30.300.30:FF:000010">
    <property type="entry name" value="Enterobactin synthetase component F"/>
    <property type="match status" value="2"/>
</dbReference>
<dbReference type="PANTHER" id="PTHR45527:SF1">
    <property type="entry name" value="FATTY ACID SYNTHASE"/>
    <property type="match status" value="1"/>
</dbReference>
<evidence type="ECO:0000313" key="10">
    <source>
        <dbReference type="Proteomes" id="UP000462055"/>
    </source>
</evidence>
<dbReference type="FunFam" id="3.40.50.980:FF:000001">
    <property type="entry name" value="Non-ribosomal peptide synthetase"/>
    <property type="match status" value="1"/>
</dbReference>
<dbReference type="NCBIfam" id="TIGR01720">
    <property type="entry name" value="NRPS-para261"/>
    <property type="match status" value="1"/>
</dbReference>
<evidence type="ECO:0000256" key="6">
    <source>
        <dbReference type="ARBA" id="ARBA00022737"/>
    </source>
</evidence>
<dbReference type="NCBIfam" id="NF003417">
    <property type="entry name" value="PRK04813.1"/>
    <property type="match status" value="4"/>
</dbReference>
<dbReference type="FunFam" id="1.10.1200.10:FF:000016">
    <property type="entry name" value="Non-ribosomal peptide synthase"/>
    <property type="match status" value="2"/>
</dbReference>
<dbReference type="CDD" id="cd17643">
    <property type="entry name" value="A_NRPS_Cytc1-like"/>
    <property type="match status" value="1"/>
</dbReference>
<evidence type="ECO:0000313" key="9">
    <source>
        <dbReference type="EMBL" id="MWA01879.1"/>
    </source>
</evidence>
<dbReference type="GO" id="GO:0043041">
    <property type="term" value="P:amino acid activation for nonribosomal peptide biosynthetic process"/>
    <property type="evidence" value="ECO:0007669"/>
    <property type="project" value="TreeGrafter"/>
</dbReference>
<dbReference type="GO" id="GO:0072330">
    <property type="term" value="P:monocarboxylic acid biosynthetic process"/>
    <property type="evidence" value="ECO:0007669"/>
    <property type="project" value="UniProtKB-ARBA"/>
</dbReference>
<dbReference type="PROSITE" id="PS00012">
    <property type="entry name" value="PHOSPHOPANTETHEINE"/>
    <property type="match status" value="2"/>
</dbReference>
<dbReference type="CDD" id="cd05930">
    <property type="entry name" value="A_NRPS"/>
    <property type="match status" value="1"/>
</dbReference>
<evidence type="ECO:0000256" key="7">
    <source>
        <dbReference type="ARBA" id="ARBA00023194"/>
    </source>
</evidence>
<reference evidence="9" key="1">
    <citation type="submission" date="2019-12" db="EMBL/GenBank/DDBJ databases">
        <title>Actinomadura physcomitrii sp. nov., a novel actinomycete isolated from moss [Physcomitrium sphaericum (Ludw) Fuernr].</title>
        <authorList>
            <person name="Zhuang X."/>
        </authorList>
    </citation>
    <scope>NUCLEOTIDE SEQUENCE [LARGE SCALE GENOMIC DNA]</scope>
    <source>
        <strain evidence="9">LD22</strain>
    </source>
</reference>
<dbReference type="SUPFAM" id="SSF52777">
    <property type="entry name" value="CoA-dependent acyltransferases"/>
    <property type="match status" value="8"/>
</dbReference>
<dbReference type="InterPro" id="IPR006162">
    <property type="entry name" value="Ppantetheine_attach_site"/>
</dbReference>
<dbReference type="NCBIfam" id="TIGR01733">
    <property type="entry name" value="AA-adenyl-dom"/>
    <property type="match status" value="2"/>
</dbReference>
<dbReference type="FunFam" id="3.40.50.12780:FF:000012">
    <property type="entry name" value="Non-ribosomal peptide synthetase"/>
    <property type="match status" value="1"/>
</dbReference>
<evidence type="ECO:0000256" key="3">
    <source>
        <dbReference type="ARBA" id="ARBA00022450"/>
    </source>
</evidence>
<dbReference type="Gene3D" id="3.30.559.10">
    <property type="entry name" value="Chloramphenicol acetyltransferase-like domain"/>
    <property type="match status" value="4"/>
</dbReference>
<accession>A0A6I4MGY4</accession>
<dbReference type="SUPFAM" id="SSF56801">
    <property type="entry name" value="Acetyl-CoA synthetase-like"/>
    <property type="match status" value="3"/>
</dbReference>
<dbReference type="FunFam" id="3.40.50.980:FF:000002">
    <property type="entry name" value="Enterobactin synthetase component F"/>
    <property type="match status" value="1"/>
</dbReference>
<keyword evidence="5" id="KW-0436">Ligase</keyword>
<dbReference type="FunFam" id="1.10.1200.10:FF:000005">
    <property type="entry name" value="Nonribosomal peptide synthetase 1"/>
    <property type="match status" value="1"/>
</dbReference>
<dbReference type="GO" id="GO:0008610">
    <property type="term" value="P:lipid biosynthetic process"/>
    <property type="evidence" value="ECO:0007669"/>
    <property type="project" value="UniProtKB-ARBA"/>
</dbReference>
<keyword evidence="7" id="KW-0045">Antibiotic biosynthesis</keyword>
<dbReference type="GO" id="GO:0017000">
    <property type="term" value="P:antibiotic biosynthetic process"/>
    <property type="evidence" value="ECO:0007669"/>
    <property type="project" value="UniProtKB-KW"/>
</dbReference>
<dbReference type="Gene3D" id="3.30.300.30">
    <property type="match status" value="3"/>
</dbReference>
<dbReference type="FunFam" id="3.30.559.30:FF:000001">
    <property type="entry name" value="Non-ribosomal peptide synthetase"/>
    <property type="match status" value="2"/>
</dbReference>
<evidence type="ECO:0000259" key="8">
    <source>
        <dbReference type="PROSITE" id="PS50075"/>
    </source>
</evidence>
<dbReference type="FunFam" id="2.30.38.10:FF:000001">
    <property type="entry name" value="Non-ribosomal peptide synthetase PvdI"/>
    <property type="match status" value="2"/>
</dbReference>
<dbReference type="CDD" id="cd19540">
    <property type="entry name" value="LCL_NRPS-like"/>
    <property type="match status" value="2"/>
</dbReference>
<dbReference type="InterPro" id="IPR010060">
    <property type="entry name" value="NRPS_synth"/>
</dbReference>
<dbReference type="EMBL" id="WBMS02000011">
    <property type="protein sequence ID" value="MWA01879.1"/>
    <property type="molecule type" value="Genomic_DNA"/>
</dbReference>
<dbReference type="PANTHER" id="PTHR45527">
    <property type="entry name" value="NONRIBOSOMAL PEPTIDE SYNTHETASE"/>
    <property type="match status" value="1"/>
</dbReference>
<evidence type="ECO:0000256" key="2">
    <source>
        <dbReference type="ARBA" id="ARBA00006432"/>
    </source>
</evidence>
<dbReference type="SMART" id="SM00823">
    <property type="entry name" value="PKS_PP"/>
    <property type="match status" value="3"/>
</dbReference>
<dbReference type="InterPro" id="IPR025110">
    <property type="entry name" value="AMP-bd_C"/>
</dbReference>
<dbReference type="InterPro" id="IPR020806">
    <property type="entry name" value="PKS_PP-bd"/>
</dbReference>
<evidence type="ECO:0000256" key="5">
    <source>
        <dbReference type="ARBA" id="ARBA00022598"/>
    </source>
</evidence>
<dbReference type="RefSeq" id="WP_151594363.1">
    <property type="nucleotide sequence ID" value="NZ_WBMS02000011.1"/>
</dbReference>
<dbReference type="GO" id="GO:0016874">
    <property type="term" value="F:ligase activity"/>
    <property type="evidence" value="ECO:0007669"/>
    <property type="project" value="UniProtKB-KW"/>
</dbReference>
<comment type="cofactor">
    <cofactor evidence="1">
        <name>pantetheine 4'-phosphate</name>
        <dbReference type="ChEBI" id="CHEBI:47942"/>
    </cofactor>
</comment>
<dbReference type="InterPro" id="IPR045851">
    <property type="entry name" value="AMP-bd_C_sf"/>
</dbReference>
<dbReference type="InterPro" id="IPR009081">
    <property type="entry name" value="PP-bd_ACP"/>
</dbReference>
<dbReference type="GO" id="GO:0031177">
    <property type="term" value="F:phosphopantetheine binding"/>
    <property type="evidence" value="ECO:0007669"/>
    <property type="project" value="InterPro"/>
</dbReference>
<dbReference type="InterPro" id="IPR001242">
    <property type="entry name" value="Condensation_dom"/>
</dbReference>
<dbReference type="Gene3D" id="2.30.38.10">
    <property type="entry name" value="Luciferase, Domain 3"/>
    <property type="match status" value="1"/>
</dbReference>
<dbReference type="PROSITE" id="PS00455">
    <property type="entry name" value="AMP_BINDING"/>
    <property type="match status" value="2"/>
</dbReference>
<proteinExistence type="inferred from homology"/>
<organism evidence="9 10">
    <name type="scientific">Actinomadura physcomitrii</name>
    <dbReference type="NCBI Taxonomy" id="2650748"/>
    <lineage>
        <taxon>Bacteria</taxon>
        <taxon>Bacillati</taxon>
        <taxon>Actinomycetota</taxon>
        <taxon>Actinomycetes</taxon>
        <taxon>Streptosporangiales</taxon>
        <taxon>Thermomonosporaceae</taxon>
        <taxon>Actinomadura</taxon>
    </lineage>
</organism>
<dbReference type="Pfam" id="PF13193">
    <property type="entry name" value="AMP-binding_C"/>
    <property type="match status" value="3"/>
</dbReference>
<dbReference type="Pfam" id="PF00668">
    <property type="entry name" value="Condensation"/>
    <property type="match status" value="4"/>
</dbReference>
<sequence>MSSTEYVPLSAAQQSVWYAQQLAPETPIHIAQYIEIEGPLDYELFDRVARIGAHEVLALHARFAERDGAVRQVLDPEASVSVPLVDLSGEADPDAAARAWMRARMAEPLPLDGERLFVTAMLRLSPVLHRWFIRTHHAIQDGHSGPLIMHRAAEVYTSLANGGEYVPAELGDYRRVLAEEEEYRASERFERDRAYWTERFADKPVAVSLADDMAEPTADFISRVEVVPPEQSAALAAGARRLRTATQGLAIAATAAYVARMTGTEDVILGLAVSGRTTQIARETPAMLSTILPLRVRVRPDMTVDELVRAATRASARALRHQRYRREDLLRDLKLLGERRRLYGPVINIMAFDYRLDFAGLPARMHALTIGPIDDLAINIYDNLDGAGTRIDFEAHPDLYTEEQVAAHHRRYIRFMRTLGEVDPSTPLRDVELLDGAERDLVLREWNDTAYPVAPGVAPDLIEAQAARTPDRTAVVAGDVRLSYADLNARANRLARHLVARGVGAEDFVALALPRDENLVVAALAVLKAGAAYQPIDLSYPADRIAYMLDDAAPACVITTRSAELPGGTPRVELDALDLGGLSAENVTDAERVRPLRPGNLAYIIYTSGSTGRPKGVPISHENFAGFQARALAAYGAGRLRRVLFATSLNFDLSVLEWLVPLTVGGEIEVVRDLLEVAERGGWSGSLIGGVPSAMSALLGRGGFRLDVQDMALGGEAMPPRLLKDVRALLPDARISNIYGPTETTVVVTGWFDDGNEAAVAPIGGPLANTRTYVLDDRLRPVPVGVPGELYLAGVGLSRGYLHRPSLTADRFVACPFGGPGERMYRTGDLARWNRDGHLEYLGRLDHQVKVRGFRIELGEIEAVLAAHPGVAQSVVVARRDAAGDTVLVGYVVGAAGGPPEPAALREFAGRTLPGYMVPSAIVVLDAMPLNPAGKLDRAALPEPDLAAPESARAPRDAREEILAGIVADVLGVERIGVDDGFFDHGGDSLKATRVVARARAALGVELPVRALFETPTVAGLAERIAASAPDARRPAVRPMERPDPLPVSHAQERLWFLNRLEGRTATYNMPIPLRLTGAVDVEAMRAALGDVVARHESLRTVFGDADGEPVQIIRDPADADPPLTVGDADPGDLFGTLFADATRGFDLACEPPVRAHLYRLGRDENGEDEHLLLLVLHHIAGDGWSLAPLARDVITAYLARREGKAPEWAPLPVQYADYALWQRELLGSEDDPDGLAARQIAYWKDALAGLPDQIALPLDRPRPDRASYRGGRAAFEVPAELHAGLRAVARDHQVSLFMVLQAALAALLTRLGAGTDVPIGSPVAGRTDQALDDLVGVFVNTLVLRTDTSGDPSFAELLARVRETDLAAYAHQDVPFERLVEVLNPVRSLARHPLFQVMLTLQNNPEASVELPGLHVAVEPVDPGVAKFDLEFLLEDAPDGGLTGILEYARDLFDAATAERLTGWYLHTLEQVAATRAAVTVDGLDLPGVTLVEVAEPAAGPVEKRLVAYVVAAPGATLDPEELRAHVRANLPEAMVPAAVVVLDELPLTANGKVDTKALPKPDLAPAAPAAAFRAPSGEREEAVAAVFADLLGLDRVGADDDFFALGGNSLIAMRVVSRVRRVLDAELPVRAVFEAPTVAGLAALLDRRDAAPGRPALERRDRPETVPPSYAQQRQWFLNRFEGPSATYNMPIALRIRGPLDADALRAAVGDVVGRHETLRTILPDSGGVPRQQVLDPAAARPELEIAETTEAGLPARLAMAAGYAFDISAEPPLRTHLFRLGPDEHVVLLLLQHVGGDGWSMAPLARDVLTAYAARADGRAPDWAPLPVQYADYTLWQQELFGSEDDPESLISQQIAYWRDALAGLPEELELPADRPRPAEASYRGATARFHLGAGVHEALRKLSLDTGASPFMVAQAAFAALLTRLGAGTDVPIGSPIAGRTDEALDDLVGMFVNMLVFRTDTSGDPSFRELVARVKETDLAAYAHQDVPFERLVEVLNPPRHLARHPLFQVGLTFQNNPEARLEMPGFTAEVEPLHAGVSRFDLLMVLTEREDGLDGELEYALDLYDPATAERLVARFERYLTALLADPDAPIGAADVLDPAERALILGEWAGGTAPEAERSTIPALFEAQAAARPDAVAVSFEGVSLTYGEVNARANRLARRLVEQGVGPEQFVALKLPRSADLVVAILAVLKSGAAYVPMDPDYPEDRIAYMVEDAEPVLTIGPDDLDASGYDDANLGVAISPDHPAYVIYTSGSTGRPKGVVIPHQNVVRLLRSTEHWFGFGPDDVWTLFHSYAFDFTVWELWGSLLYGGRLVVVPYLTSRSPDEFLKLLADERVTVLNQTPSAFYQLMAADKANPGTGLALRYVIFGGEALELGRLEDWYSRHAEDAPTLVNMYGITETTVHVSHVALDRAYAATAPGSVIGSGIPDLRIYVLDGRLQPVPPGVVGELYVAGPGLARGYLNRRALTAERFIADPHGAPGTRMYRTGDVGRWLDDGRLEYLGRSDQQVQLRGFRIELGEIEAVLTRHDAVADAAVVVRDDRLVAYVVASAPVESADLRKFAGGDLPDHMVPAVVVELDALPLTVNGKLDRAALPAPDFSAKTSSRAPRTPEEETLAALFREVLTLERVGIDDGFFDLGGDSIIAIQLVSRARRSGLVITPRDVFQHQTVEELAAVARPAGEGERVEAEAPGAGVGPVPVTPIVAWLRERVGGDASLIRGFHQSMLLRTPPALGCESLTAAFQTVLDHHDVLRLRLDTGGDRWQPVVRQAGAVAAADLVTRVDVAGLDADKLAVVIGEQAAAARDRLDPEAGTTAQLVWFDAGRDQGRLLVVLHHLVVDGVTWRILLPDLVTAWAGGALDPVPTSFRRWAQRLTATAADREDELEDWLDIVDGPPQRLAPRALDPRVDIAARARSLTMELPADVTGPLLTDVPAAFHGRANDVLLTGLALAVAQWRRHHGAGRGTDVLIDLEGHGREDVVPGVDLSRTAGWFTSIHPVRLDAGAADWAAVRAGGAVVGTAIKKVKEQLRAVPDGGIGYGLLRYGGGEAAEELAEPPAAPIAFNYLGRVAPGDGDGDWTIAPEETPAGEDPRMPAAHVLEINAVTRDVPGGPVLSATWTWPGGLLEEVAVRELADAWFTALRGLVAHVAAGGDAAPAGGFTPSDLLVDLDQSEIDKLQNAWRHLS</sequence>
<gene>
    <name evidence="9" type="ORF">F8568_016175</name>
</gene>
<dbReference type="GO" id="GO:0044550">
    <property type="term" value="P:secondary metabolite biosynthetic process"/>
    <property type="evidence" value="ECO:0007669"/>
    <property type="project" value="UniProtKB-ARBA"/>
</dbReference>
<feature type="domain" description="Carrier" evidence="8">
    <location>
        <begin position="2613"/>
        <end position="2687"/>
    </location>
</feature>
<dbReference type="Pfam" id="PF00550">
    <property type="entry name" value="PP-binding"/>
    <property type="match status" value="3"/>
</dbReference>
<dbReference type="InterPro" id="IPR023213">
    <property type="entry name" value="CAT-like_dom_sf"/>
</dbReference>
<comment type="caution">
    <text evidence="9">The sequence shown here is derived from an EMBL/GenBank/DDBJ whole genome shotgun (WGS) entry which is preliminary data.</text>
</comment>
<dbReference type="InterPro" id="IPR010071">
    <property type="entry name" value="AA_adenyl_dom"/>
</dbReference>
<dbReference type="Gene3D" id="3.30.559.30">
    <property type="entry name" value="Nonribosomal peptide synthetase, condensation domain"/>
    <property type="match status" value="4"/>
</dbReference>
<dbReference type="InterPro" id="IPR042099">
    <property type="entry name" value="ANL_N_sf"/>
</dbReference>
<evidence type="ECO:0000256" key="1">
    <source>
        <dbReference type="ARBA" id="ARBA00001957"/>
    </source>
</evidence>
<dbReference type="GO" id="GO:0005829">
    <property type="term" value="C:cytosol"/>
    <property type="evidence" value="ECO:0007669"/>
    <property type="project" value="TreeGrafter"/>
</dbReference>
<feature type="domain" description="Carrier" evidence="8">
    <location>
        <begin position="954"/>
        <end position="1029"/>
    </location>
</feature>